<organism evidence="2 3">
    <name type="scientific">Penicillium canescens</name>
    <dbReference type="NCBI Taxonomy" id="5083"/>
    <lineage>
        <taxon>Eukaryota</taxon>
        <taxon>Fungi</taxon>
        <taxon>Dikarya</taxon>
        <taxon>Ascomycota</taxon>
        <taxon>Pezizomycotina</taxon>
        <taxon>Eurotiomycetes</taxon>
        <taxon>Eurotiomycetidae</taxon>
        <taxon>Eurotiales</taxon>
        <taxon>Aspergillaceae</taxon>
        <taxon>Penicillium</taxon>
    </lineage>
</organism>
<dbReference type="AlphaFoldDB" id="A0AAD6I6I5"/>
<evidence type="ECO:0000256" key="1">
    <source>
        <dbReference type="SAM" id="MobiDB-lite"/>
    </source>
</evidence>
<protein>
    <submittedName>
        <fullName evidence="2">Uncharacterized protein</fullName>
    </submittedName>
</protein>
<accession>A0AAD6I6I5</accession>
<dbReference type="EMBL" id="JAQJZL010000010">
    <property type="protein sequence ID" value="KAJ6034820.1"/>
    <property type="molecule type" value="Genomic_DNA"/>
</dbReference>
<sequence length="225" mass="25185">MQYSHSPQDRSTSALTFIPFQQSGHDIAPADRWARCGHRQPVAKGSQNPLKTLNALNCLVRDEADQTMASEADHWGRRGCARLEDPKEQTTDHCLKATQPHSNARLLFSLVEDNASVHYPPRQNGQFERQRHVESMVLGTRVLVDTATRNVYRLAAGHVHPRHVKTFTRPTMAQAQTQPMKEVRGAPKAKLSLPRAKAAPNFHPGFNEGGSPEFTPQVANDMRQE</sequence>
<reference evidence="2" key="2">
    <citation type="submission" date="2023-01" db="EMBL/GenBank/DDBJ databases">
        <authorList>
            <person name="Petersen C."/>
        </authorList>
    </citation>
    <scope>NUCLEOTIDE SEQUENCE</scope>
    <source>
        <strain evidence="2">IBT 15450</strain>
    </source>
</reference>
<comment type="caution">
    <text evidence="2">The sequence shown here is derived from an EMBL/GenBank/DDBJ whole genome shotgun (WGS) entry which is preliminary data.</text>
</comment>
<keyword evidence="3" id="KW-1185">Reference proteome</keyword>
<evidence type="ECO:0000313" key="2">
    <source>
        <dbReference type="EMBL" id="KAJ6034820.1"/>
    </source>
</evidence>
<proteinExistence type="predicted"/>
<evidence type="ECO:0000313" key="3">
    <source>
        <dbReference type="Proteomes" id="UP001219568"/>
    </source>
</evidence>
<name>A0AAD6I6I5_PENCN</name>
<dbReference type="Proteomes" id="UP001219568">
    <property type="component" value="Unassembled WGS sequence"/>
</dbReference>
<feature type="region of interest" description="Disordered" evidence="1">
    <location>
        <begin position="173"/>
        <end position="225"/>
    </location>
</feature>
<gene>
    <name evidence="2" type="ORF">N7460_008995</name>
</gene>
<reference evidence="2" key="1">
    <citation type="journal article" date="2023" name="IMA Fungus">
        <title>Comparative genomic study of the Penicillium genus elucidates a diverse pangenome and 15 lateral gene transfer events.</title>
        <authorList>
            <person name="Petersen C."/>
            <person name="Sorensen T."/>
            <person name="Nielsen M.R."/>
            <person name="Sondergaard T.E."/>
            <person name="Sorensen J.L."/>
            <person name="Fitzpatrick D.A."/>
            <person name="Frisvad J.C."/>
            <person name="Nielsen K.L."/>
        </authorList>
    </citation>
    <scope>NUCLEOTIDE SEQUENCE</scope>
    <source>
        <strain evidence="2">IBT 15450</strain>
    </source>
</reference>